<dbReference type="GO" id="GO:0004222">
    <property type="term" value="F:metalloendopeptidase activity"/>
    <property type="evidence" value="ECO:0007669"/>
    <property type="project" value="InterPro"/>
</dbReference>
<sequence length="545" mass="61112">MAIADEDEDFRMALELQLQINEENEYRQSLQTWDRPSTKAPVERSVVPYSSRRDLSVVDDFWELNDPNPDVHSLFIEFNEAFFFGKLNGVEVRWSPRMTLCAGLCCYEGRGGLCSVRLSEPLLKLRPRKDLVETLLHEMIHAYLFVTHNNKDHDAHGPEFHKHMERINKASGAHITVYHNFHGEVASYRTHWWRCNGPCQHRRPFFGIVKRAMNRPPSDKDPWWADHQRTCGGSFIKIREPEPKAPKNKRRDGVLPDSNAAAKKSKMADGTDIRTLLVPQRNIKASATSVPAAHVHQGARPKQSEPSVPSFPGIMKRLPSNVHTLSQPVVKSKTDQVVAFTGIGRVLGGNSSISRTAEKGNVSSKDRSSLPVSSCVLGTPMRERQNLQTDRPRADDSAESSPIQLGNKDGTQVKPTTPKLSRSSQPTLTDLLGKRASPRKQVSRRRSAAKMKFIRELLSSDSESDSECVITKEDFNLIGQETCSEKITEQSMSISSPLRTILNMGATANASTHGEPRLVECPACGSFMEEQHINRHLDVCLIQDD</sequence>
<dbReference type="Pfam" id="PF10263">
    <property type="entry name" value="SprT-like"/>
    <property type="match status" value="1"/>
</dbReference>
<proteinExistence type="inferred from homology"/>
<dbReference type="InterPro" id="IPR055220">
    <property type="entry name" value="SPRTN_ZBD"/>
</dbReference>
<evidence type="ECO:0000256" key="7">
    <source>
        <dbReference type="ARBA" id="ARBA00022763"/>
    </source>
</evidence>
<dbReference type="PANTHER" id="PTHR21220">
    <property type="entry name" value="DNA-DEPENDENT METALLOPROTEASE SPRTN"/>
    <property type="match status" value="1"/>
</dbReference>
<organism evidence="18">
    <name type="scientific">Rhipicephalus appendiculatus</name>
    <name type="common">Brown ear tick</name>
    <dbReference type="NCBI Taxonomy" id="34631"/>
    <lineage>
        <taxon>Eukaryota</taxon>
        <taxon>Metazoa</taxon>
        <taxon>Ecdysozoa</taxon>
        <taxon>Arthropoda</taxon>
        <taxon>Chelicerata</taxon>
        <taxon>Arachnida</taxon>
        <taxon>Acari</taxon>
        <taxon>Parasitiformes</taxon>
        <taxon>Ixodida</taxon>
        <taxon>Ixodoidea</taxon>
        <taxon>Ixodidae</taxon>
        <taxon>Rhipicephalinae</taxon>
        <taxon>Rhipicephalus</taxon>
        <taxon>Rhipicephalus</taxon>
    </lineage>
</organism>
<keyword evidence="5" id="KW-0645">Protease</keyword>
<dbReference type="GO" id="GO:0005634">
    <property type="term" value="C:nucleus"/>
    <property type="evidence" value="ECO:0007669"/>
    <property type="project" value="UniProtKB-SubCell"/>
</dbReference>
<keyword evidence="6" id="KW-0479">Metal-binding</keyword>
<dbReference type="InterPro" id="IPR044245">
    <property type="entry name" value="Spartan"/>
</dbReference>
<dbReference type="AlphaFoldDB" id="A0A131Z5L9"/>
<feature type="compositionally biased region" description="Polar residues" evidence="16">
    <location>
        <begin position="399"/>
        <end position="428"/>
    </location>
</feature>
<dbReference type="GO" id="GO:0003697">
    <property type="term" value="F:single-stranded DNA binding"/>
    <property type="evidence" value="ECO:0007669"/>
    <property type="project" value="InterPro"/>
</dbReference>
<accession>A0A131Z5L9</accession>
<dbReference type="GO" id="GO:0008270">
    <property type="term" value="F:zinc ion binding"/>
    <property type="evidence" value="ECO:0007669"/>
    <property type="project" value="UniProtKB-KW"/>
</dbReference>
<dbReference type="GO" id="GO:0006281">
    <property type="term" value="P:DNA repair"/>
    <property type="evidence" value="ECO:0007669"/>
    <property type="project" value="UniProtKB-KW"/>
</dbReference>
<evidence type="ECO:0000256" key="9">
    <source>
        <dbReference type="ARBA" id="ARBA00022801"/>
    </source>
</evidence>
<keyword evidence="10" id="KW-0862">Zinc</keyword>
<evidence type="ECO:0000256" key="2">
    <source>
        <dbReference type="ARBA" id="ARBA00004286"/>
    </source>
</evidence>
<evidence type="ECO:0000256" key="14">
    <source>
        <dbReference type="ARBA" id="ARBA00030396"/>
    </source>
</evidence>
<keyword evidence="7 15" id="KW-0227">DNA damage</keyword>
<dbReference type="GO" id="GO:0006508">
    <property type="term" value="P:proteolysis"/>
    <property type="evidence" value="ECO:0007669"/>
    <property type="project" value="UniProtKB-KW"/>
</dbReference>
<evidence type="ECO:0000256" key="6">
    <source>
        <dbReference type="ARBA" id="ARBA00022723"/>
    </source>
</evidence>
<feature type="compositionally biased region" description="Basic and acidic residues" evidence="16">
    <location>
        <begin position="381"/>
        <end position="396"/>
    </location>
</feature>
<dbReference type="EMBL" id="GEDV01002502">
    <property type="protein sequence ID" value="JAP86055.1"/>
    <property type="molecule type" value="Transcribed_RNA"/>
</dbReference>
<dbReference type="Pfam" id="PF22934">
    <property type="entry name" value="SPRTN_ZBD"/>
    <property type="match status" value="1"/>
</dbReference>
<evidence type="ECO:0000256" key="13">
    <source>
        <dbReference type="ARBA" id="ARBA00023242"/>
    </source>
</evidence>
<feature type="domain" description="UBZ4-type" evidence="17">
    <location>
        <begin position="518"/>
        <end position="545"/>
    </location>
</feature>
<feature type="region of interest" description="Disordered" evidence="16">
    <location>
        <begin position="288"/>
        <end position="313"/>
    </location>
</feature>
<feature type="region of interest" description="Disordered" evidence="16">
    <location>
        <begin position="237"/>
        <end position="268"/>
    </location>
</feature>
<dbReference type="GO" id="GO:0031593">
    <property type="term" value="F:polyubiquitin modification-dependent protein binding"/>
    <property type="evidence" value="ECO:0007669"/>
    <property type="project" value="TreeGrafter"/>
</dbReference>
<protein>
    <recommendedName>
        <fullName evidence="14">Protein with SprT-like domain at the N terminus</fullName>
    </recommendedName>
</protein>
<dbReference type="SMART" id="SM00734">
    <property type="entry name" value="ZnF_Rad18"/>
    <property type="match status" value="1"/>
</dbReference>
<evidence type="ECO:0000256" key="5">
    <source>
        <dbReference type="ARBA" id="ARBA00022670"/>
    </source>
</evidence>
<keyword evidence="4" id="KW-0158">Chromosome</keyword>
<keyword evidence="13" id="KW-0539">Nucleus</keyword>
<evidence type="ECO:0000313" key="18">
    <source>
        <dbReference type="EMBL" id="JAP86055.1"/>
    </source>
</evidence>
<evidence type="ECO:0000256" key="4">
    <source>
        <dbReference type="ARBA" id="ARBA00022454"/>
    </source>
</evidence>
<keyword evidence="12 15" id="KW-0234">DNA repair</keyword>
<evidence type="ECO:0000256" key="15">
    <source>
        <dbReference type="PROSITE-ProRule" id="PRU01256"/>
    </source>
</evidence>
<comment type="subcellular location">
    <subcellularLocation>
        <location evidence="2">Chromosome</location>
    </subcellularLocation>
    <subcellularLocation>
        <location evidence="1">Nucleus</location>
    </subcellularLocation>
</comment>
<evidence type="ECO:0000259" key="17">
    <source>
        <dbReference type="PROSITE" id="PS51908"/>
    </source>
</evidence>
<dbReference type="Gene3D" id="3.30.160.60">
    <property type="entry name" value="Classic Zinc Finger"/>
    <property type="match status" value="1"/>
</dbReference>
<evidence type="ECO:0000256" key="10">
    <source>
        <dbReference type="ARBA" id="ARBA00022833"/>
    </source>
</evidence>
<evidence type="ECO:0000256" key="12">
    <source>
        <dbReference type="ARBA" id="ARBA00023204"/>
    </source>
</evidence>
<dbReference type="PROSITE" id="PS51908">
    <property type="entry name" value="ZF_UBZ4"/>
    <property type="match status" value="1"/>
</dbReference>
<comment type="similarity">
    <text evidence="3">Belongs to the Spartan family.</text>
</comment>
<reference evidence="18" key="1">
    <citation type="journal article" date="2016" name="Ticks Tick Borne Dis.">
        <title>De novo assembly and annotation of the salivary gland transcriptome of Rhipicephalus appendiculatus male and female ticks during blood feeding.</title>
        <authorList>
            <person name="de Castro M.H."/>
            <person name="de Klerk D."/>
            <person name="Pienaar R."/>
            <person name="Latif A.A."/>
            <person name="Rees D.J."/>
            <person name="Mans B.J."/>
        </authorList>
    </citation>
    <scope>NUCLEOTIDE SEQUENCE</scope>
    <source>
        <tissue evidence="18">Salivary glands</tissue>
    </source>
</reference>
<evidence type="ECO:0000256" key="16">
    <source>
        <dbReference type="SAM" id="MobiDB-lite"/>
    </source>
</evidence>
<evidence type="ECO:0000256" key="1">
    <source>
        <dbReference type="ARBA" id="ARBA00004123"/>
    </source>
</evidence>
<dbReference type="PANTHER" id="PTHR21220:SF0">
    <property type="entry name" value="DNA-DEPENDENT METALLOPROTEASE SPRTN"/>
    <property type="match status" value="1"/>
</dbReference>
<dbReference type="InterPro" id="IPR006640">
    <property type="entry name" value="SprT-like_domain"/>
</dbReference>
<name>A0A131Z5L9_RHIAP</name>
<keyword evidence="11" id="KW-0482">Metalloprotease</keyword>
<feature type="region of interest" description="Disordered" evidence="16">
    <location>
        <begin position="348"/>
        <end position="447"/>
    </location>
</feature>
<keyword evidence="9" id="KW-0378">Hydrolase</keyword>
<keyword evidence="8 15" id="KW-0863">Zinc-finger</keyword>
<feature type="compositionally biased region" description="Basic residues" evidence="16">
    <location>
        <begin position="436"/>
        <end position="447"/>
    </location>
</feature>
<dbReference type="GO" id="GO:0005694">
    <property type="term" value="C:chromosome"/>
    <property type="evidence" value="ECO:0007669"/>
    <property type="project" value="UniProtKB-SubCell"/>
</dbReference>
<evidence type="ECO:0000256" key="3">
    <source>
        <dbReference type="ARBA" id="ARBA00010724"/>
    </source>
</evidence>
<evidence type="ECO:0000256" key="11">
    <source>
        <dbReference type="ARBA" id="ARBA00023049"/>
    </source>
</evidence>
<evidence type="ECO:0000256" key="8">
    <source>
        <dbReference type="ARBA" id="ARBA00022771"/>
    </source>
</evidence>
<dbReference type="SMART" id="SM00731">
    <property type="entry name" value="SprT"/>
    <property type="match status" value="1"/>
</dbReference>
<dbReference type="InterPro" id="IPR006642">
    <property type="entry name" value="Rad18_UBZ4"/>
</dbReference>